<dbReference type="STRING" id="10181.G5BPW4"/>
<dbReference type="Proteomes" id="UP000006813">
    <property type="component" value="Unassembled WGS sequence"/>
</dbReference>
<proteinExistence type="predicted"/>
<gene>
    <name evidence="1" type="ORF">GW7_20753</name>
</gene>
<organism evidence="1 2">
    <name type="scientific">Heterocephalus glaber</name>
    <name type="common">Naked mole rat</name>
    <dbReference type="NCBI Taxonomy" id="10181"/>
    <lineage>
        <taxon>Eukaryota</taxon>
        <taxon>Metazoa</taxon>
        <taxon>Chordata</taxon>
        <taxon>Craniata</taxon>
        <taxon>Vertebrata</taxon>
        <taxon>Euteleostomi</taxon>
        <taxon>Mammalia</taxon>
        <taxon>Eutheria</taxon>
        <taxon>Euarchontoglires</taxon>
        <taxon>Glires</taxon>
        <taxon>Rodentia</taxon>
        <taxon>Hystricomorpha</taxon>
        <taxon>Bathyergidae</taxon>
        <taxon>Heterocephalus</taxon>
    </lineage>
</organism>
<evidence type="ECO:0000313" key="2">
    <source>
        <dbReference type="Proteomes" id="UP000006813"/>
    </source>
</evidence>
<dbReference type="AlphaFoldDB" id="G5BPW4"/>
<sequence>MKTSHVENDYIEHPGLVPPTGPKLLPPLVLPRHPLRGTALPALLPVYTSCMNLAQCGYNQLHSPGFQSKHMNVICKAATGGAKGSRPDKPF</sequence>
<reference evidence="1 2" key="1">
    <citation type="journal article" date="2011" name="Nature">
        <title>Genome sequencing reveals insights into physiology and longevity of the naked mole rat.</title>
        <authorList>
            <person name="Kim E.B."/>
            <person name="Fang X."/>
            <person name="Fushan A.A."/>
            <person name="Huang Z."/>
            <person name="Lobanov A.V."/>
            <person name="Han L."/>
            <person name="Marino S.M."/>
            <person name="Sun X."/>
            <person name="Turanov A.A."/>
            <person name="Yang P."/>
            <person name="Yim S.H."/>
            <person name="Zhao X."/>
            <person name="Kasaikina M.V."/>
            <person name="Stoletzki N."/>
            <person name="Peng C."/>
            <person name="Polak P."/>
            <person name="Xiong Z."/>
            <person name="Kiezun A."/>
            <person name="Zhu Y."/>
            <person name="Chen Y."/>
            <person name="Kryukov G.V."/>
            <person name="Zhang Q."/>
            <person name="Peshkin L."/>
            <person name="Yang L."/>
            <person name="Bronson R.T."/>
            <person name="Buffenstein R."/>
            <person name="Wang B."/>
            <person name="Han C."/>
            <person name="Li Q."/>
            <person name="Chen L."/>
            <person name="Zhao W."/>
            <person name="Sunyaev S.R."/>
            <person name="Park T.J."/>
            <person name="Zhang G."/>
            <person name="Wang J."/>
            <person name="Gladyshev V.N."/>
        </authorList>
    </citation>
    <scope>NUCLEOTIDE SEQUENCE [LARGE SCALE GENOMIC DNA]</scope>
</reference>
<evidence type="ECO:0000313" key="1">
    <source>
        <dbReference type="EMBL" id="EHB11325.1"/>
    </source>
</evidence>
<accession>G5BPW4</accession>
<dbReference type="EMBL" id="JH171306">
    <property type="protein sequence ID" value="EHB11325.1"/>
    <property type="molecule type" value="Genomic_DNA"/>
</dbReference>
<name>G5BPW4_HETGA</name>
<dbReference type="InParanoid" id="G5BPW4"/>
<protein>
    <submittedName>
        <fullName evidence="1">Sprouty-like protein 4</fullName>
    </submittedName>
</protein>